<dbReference type="CDD" id="cd00022">
    <property type="entry name" value="BIR"/>
    <property type="match status" value="2"/>
</dbReference>
<dbReference type="Gene3D" id="1.10.1170.10">
    <property type="entry name" value="Inhibitor Of Apoptosis Protein (2mihbC-IAP-1), Chain A"/>
    <property type="match status" value="2"/>
</dbReference>
<evidence type="ECO:0000256" key="4">
    <source>
        <dbReference type="ARBA" id="ARBA00022771"/>
    </source>
</evidence>
<feature type="compositionally biased region" description="Low complexity" evidence="7">
    <location>
        <begin position="299"/>
        <end position="326"/>
    </location>
</feature>
<evidence type="ECO:0000256" key="6">
    <source>
        <dbReference type="PROSITE-ProRule" id="PRU00175"/>
    </source>
</evidence>
<keyword evidence="4 6" id="KW-0863">Zinc-finger</keyword>
<keyword evidence="10" id="KW-1185">Reference proteome</keyword>
<dbReference type="InterPro" id="IPR001370">
    <property type="entry name" value="BIR_rpt"/>
</dbReference>
<dbReference type="SMART" id="SM00238">
    <property type="entry name" value="BIR"/>
    <property type="match status" value="2"/>
</dbReference>
<protein>
    <submittedName>
        <fullName evidence="9">Inhibitor of apoptosis isoform X2</fullName>
    </submittedName>
</protein>
<dbReference type="InterPro" id="IPR001841">
    <property type="entry name" value="Znf_RING"/>
</dbReference>
<dbReference type="SMART" id="SM00184">
    <property type="entry name" value="RING"/>
    <property type="match status" value="1"/>
</dbReference>
<dbReference type="AlphaFoldDB" id="A0ABD1ZW44"/>
<dbReference type="GO" id="GO:0006915">
    <property type="term" value="P:apoptotic process"/>
    <property type="evidence" value="ECO:0007669"/>
    <property type="project" value="UniProtKB-KW"/>
</dbReference>
<evidence type="ECO:0000259" key="8">
    <source>
        <dbReference type="PROSITE" id="PS50089"/>
    </source>
</evidence>
<dbReference type="Gene3D" id="3.30.40.10">
    <property type="entry name" value="Zinc/RING finger domain, C3HC4 (zinc finger)"/>
    <property type="match status" value="1"/>
</dbReference>
<evidence type="ECO:0000313" key="10">
    <source>
        <dbReference type="Proteomes" id="UP001607302"/>
    </source>
</evidence>
<comment type="caution">
    <text evidence="9">The sequence shown here is derived from an EMBL/GenBank/DDBJ whole genome shotgun (WGS) entry which is preliminary data.</text>
</comment>
<keyword evidence="3" id="KW-0479">Metal-binding</keyword>
<dbReference type="Proteomes" id="UP001607302">
    <property type="component" value="Unassembled WGS sequence"/>
</dbReference>
<evidence type="ECO:0000256" key="2">
    <source>
        <dbReference type="ARBA" id="ARBA00022703"/>
    </source>
</evidence>
<dbReference type="PROSITE" id="PS50089">
    <property type="entry name" value="ZF_RING_2"/>
    <property type="match status" value="1"/>
</dbReference>
<dbReference type="FunFam" id="1.10.1170.10:FF:000002">
    <property type="entry name" value="Baculoviral IAP repeat containing 7"/>
    <property type="match status" value="1"/>
</dbReference>
<dbReference type="FunFam" id="1.10.1170.10:FF:000003">
    <property type="entry name" value="E3 ubiquitin-protein ligase XIAP"/>
    <property type="match status" value="1"/>
</dbReference>
<sequence length="395" mass="44743">MINSIQQKNFICSSNTIEKSENLPPPLPIFSERKNEINNSDYRYEIVRLKSFQNWPISFIKSTSLAAAGFYYVGKADRVRCFECQIEIYKWEEGDIPMVDHERSSPSCRFIRNIPCGNVPIDSVSDSIISSRPQSQDVCGMHDIENRVLEPNQESIELHFSNKLKSLGLKKPRPPAYPKYCNLESRLRTFDAWPKSLPDKKQLAYAGFFYTGRGDQTLCYHCGGGLQDWEPKDDPWDEHSKWFSKCYYLLLVKGEEYVNAVTGQCVKSSSKKETSDLKLLSFIKKIEPISIGTIPEQTNLENNPSSSVNSENNGTGSLSSTSCSSTTEDKNVLYSKNKKKSIDDGRLCKICYNEEMSIVFIPCKHIVSCLHCASAISECPICREPIELVIKAILS</sequence>
<feature type="domain" description="RING-type" evidence="8">
    <location>
        <begin position="348"/>
        <end position="383"/>
    </location>
</feature>
<comment type="similarity">
    <text evidence="1">Belongs to the IAP family.</text>
</comment>
<dbReference type="Pfam" id="PF13920">
    <property type="entry name" value="zf-C3HC4_3"/>
    <property type="match status" value="1"/>
</dbReference>
<dbReference type="InterPro" id="IPR013083">
    <property type="entry name" value="Znf_RING/FYVE/PHD"/>
</dbReference>
<accession>A0ABD1ZW44</accession>
<dbReference type="InterPro" id="IPR050784">
    <property type="entry name" value="IAP"/>
</dbReference>
<evidence type="ECO:0000256" key="7">
    <source>
        <dbReference type="SAM" id="MobiDB-lite"/>
    </source>
</evidence>
<organism evidence="9 10">
    <name type="scientific">Vespula squamosa</name>
    <name type="common">Southern yellow jacket</name>
    <name type="synonym">Wasp</name>
    <dbReference type="NCBI Taxonomy" id="30214"/>
    <lineage>
        <taxon>Eukaryota</taxon>
        <taxon>Metazoa</taxon>
        <taxon>Ecdysozoa</taxon>
        <taxon>Arthropoda</taxon>
        <taxon>Hexapoda</taxon>
        <taxon>Insecta</taxon>
        <taxon>Pterygota</taxon>
        <taxon>Neoptera</taxon>
        <taxon>Endopterygota</taxon>
        <taxon>Hymenoptera</taxon>
        <taxon>Apocrita</taxon>
        <taxon>Aculeata</taxon>
        <taxon>Vespoidea</taxon>
        <taxon>Vespidae</taxon>
        <taxon>Vespinae</taxon>
        <taxon>Vespula</taxon>
    </lineage>
</organism>
<keyword evidence="5" id="KW-0862">Zinc</keyword>
<evidence type="ECO:0000256" key="1">
    <source>
        <dbReference type="ARBA" id="ARBA00006672"/>
    </source>
</evidence>
<dbReference type="PANTHER" id="PTHR10044:SF139">
    <property type="entry name" value="DEATH-ASSOCIATED INHIBITOR OF APOPTOSIS 2"/>
    <property type="match status" value="1"/>
</dbReference>
<evidence type="ECO:0000256" key="5">
    <source>
        <dbReference type="ARBA" id="ARBA00022833"/>
    </source>
</evidence>
<dbReference type="GO" id="GO:0008270">
    <property type="term" value="F:zinc ion binding"/>
    <property type="evidence" value="ECO:0007669"/>
    <property type="project" value="UniProtKB-KW"/>
</dbReference>
<feature type="region of interest" description="Disordered" evidence="7">
    <location>
        <begin position="295"/>
        <end position="326"/>
    </location>
</feature>
<dbReference type="PANTHER" id="PTHR10044">
    <property type="entry name" value="INHIBITOR OF APOPTOSIS"/>
    <property type="match status" value="1"/>
</dbReference>
<keyword evidence="2" id="KW-0053">Apoptosis</keyword>
<evidence type="ECO:0000256" key="3">
    <source>
        <dbReference type="ARBA" id="ARBA00022723"/>
    </source>
</evidence>
<proteinExistence type="inferred from homology"/>
<gene>
    <name evidence="9" type="ORF">V1478_018111</name>
</gene>
<reference evidence="9 10" key="1">
    <citation type="journal article" date="2024" name="Ann. Entomol. Soc. Am.">
        <title>Genomic analyses of the southern and eastern yellowjacket wasps (Hymenoptera: Vespidae) reveal evolutionary signatures of social life.</title>
        <authorList>
            <person name="Catto M.A."/>
            <person name="Caine P.B."/>
            <person name="Orr S.E."/>
            <person name="Hunt B.G."/>
            <person name="Goodisman M.A.D."/>
        </authorList>
    </citation>
    <scope>NUCLEOTIDE SEQUENCE [LARGE SCALE GENOMIC DNA]</scope>
    <source>
        <strain evidence="9">233</strain>
        <tissue evidence="9">Head and thorax</tissue>
    </source>
</reference>
<dbReference type="PROSITE" id="PS50143">
    <property type="entry name" value="BIR_REPEAT_2"/>
    <property type="match status" value="2"/>
</dbReference>
<dbReference type="SUPFAM" id="SSF57924">
    <property type="entry name" value="Inhibitor of apoptosis (IAP) repeat"/>
    <property type="match status" value="2"/>
</dbReference>
<dbReference type="EMBL" id="JAUDFV010000166">
    <property type="protein sequence ID" value="KAL2712588.1"/>
    <property type="molecule type" value="Genomic_DNA"/>
</dbReference>
<dbReference type="Pfam" id="PF00653">
    <property type="entry name" value="BIR"/>
    <property type="match status" value="2"/>
</dbReference>
<dbReference type="PROSITE" id="PS01282">
    <property type="entry name" value="BIR_REPEAT_1"/>
    <property type="match status" value="2"/>
</dbReference>
<evidence type="ECO:0000313" key="9">
    <source>
        <dbReference type="EMBL" id="KAL2712588.1"/>
    </source>
</evidence>
<name>A0ABD1ZW44_VESSQ</name>